<proteinExistence type="inferred from homology"/>
<dbReference type="SUPFAM" id="SSF53474">
    <property type="entry name" value="alpha/beta-Hydrolases"/>
    <property type="match status" value="1"/>
</dbReference>
<evidence type="ECO:0000256" key="3">
    <source>
        <dbReference type="ARBA" id="ARBA00022801"/>
    </source>
</evidence>
<dbReference type="InterPro" id="IPR013595">
    <property type="entry name" value="Pept_S33_TAP-like_C"/>
</dbReference>
<dbReference type="InterPro" id="IPR051601">
    <property type="entry name" value="Serine_prot/Carboxylest_S33"/>
</dbReference>
<dbReference type="GO" id="GO:0016787">
    <property type="term" value="F:hydrolase activity"/>
    <property type="evidence" value="ECO:0007669"/>
    <property type="project" value="UniProtKB-KW"/>
</dbReference>
<dbReference type="PANTHER" id="PTHR43248:SF29">
    <property type="entry name" value="TRIPEPTIDYL AMINOPEPTIDASE"/>
    <property type="match status" value="1"/>
</dbReference>
<gene>
    <name evidence="5" type="ORF">ACFFQA_24080</name>
</gene>
<dbReference type="EMBL" id="JBHLZU010000019">
    <property type="protein sequence ID" value="MFB9907026.1"/>
    <property type="molecule type" value="Genomic_DNA"/>
</dbReference>
<keyword evidence="6" id="KW-1185">Reference proteome</keyword>
<evidence type="ECO:0000256" key="1">
    <source>
        <dbReference type="ARBA" id="ARBA00010088"/>
    </source>
</evidence>
<feature type="domain" description="Peptidase S33 tripeptidyl aminopeptidase-like C-terminal" evidence="4">
    <location>
        <begin position="318"/>
        <end position="415"/>
    </location>
</feature>
<keyword evidence="3 5" id="KW-0378">Hydrolase</keyword>
<keyword evidence="2" id="KW-0732">Signal</keyword>
<evidence type="ECO:0000313" key="6">
    <source>
        <dbReference type="Proteomes" id="UP001589693"/>
    </source>
</evidence>
<comment type="caution">
    <text evidence="5">The sequence shown here is derived from an EMBL/GenBank/DDBJ whole genome shotgun (WGS) entry which is preliminary data.</text>
</comment>
<dbReference type="PANTHER" id="PTHR43248">
    <property type="entry name" value="2-SUCCINYL-6-HYDROXY-2,4-CYCLOHEXADIENE-1-CARBOXYLATE SYNTHASE"/>
    <property type="match status" value="1"/>
</dbReference>
<sequence>MGGTFDMAVARRKATNPAKRIGVLVLNPGGPGASGVRMAVGAKDLFSAEVQERYDLVGFDPRGIAGSTQVRCSGEVIGRKPRDFPRNQAEFDELVAYNRELREDCRKWTGPLFDHVDTLSVVEDMDALRKALGEKKISYYGVSYGTLIGQQYAQRYGANLRGMVLDSVMDHGLNAKDMAASAAAGAEDSFAEFARWCATDAACALHGKPVAQQWKDFLTASDRGELLEFGSIPISPEYAIGRAYSAFIRVEWQQFATWMSELRIGTAPTERPAARGIGTQAHGRFAVFCQDWSMRPASYEDLRRTADAERAAAPAMRFSPELREAMLDCAGWPPPTNPSATTVLAPTTPTIMVANARHDPSTPYAWATGAYKQMRERAVLHTYDGWGHGVYHRGQCNRAAIDAYLLGGPPRDATCGG</sequence>
<dbReference type="Proteomes" id="UP001589693">
    <property type="component" value="Unassembled WGS sequence"/>
</dbReference>
<evidence type="ECO:0000259" key="4">
    <source>
        <dbReference type="Pfam" id="PF08386"/>
    </source>
</evidence>
<comment type="similarity">
    <text evidence="1">Belongs to the peptidase S33 family.</text>
</comment>
<dbReference type="RefSeq" id="WP_377856411.1">
    <property type="nucleotide sequence ID" value="NZ_JBHLZU010000019.1"/>
</dbReference>
<organism evidence="5 6">
    <name type="scientific">Allokutzneria oryzae</name>
    <dbReference type="NCBI Taxonomy" id="1378989"/>
    <lineage>
        <taxon>Bacteria</taxon>
        <taxon>Bacillati</taxon>
        <taxon>Actinomycetota</taxon>
        <taxon>Actinomycetes</taxon>
        <taxon>Pseudonocardiales</taxon>
        <taxon>Pseudonocardiaceae</taxon>
        <taxon>Allokutzneria</taxon>
    </lineage>
</organism>
<name>A0ABV6A1L1_9PSEU</name>
<reference evidence="5 6" key="1">
    <citation type="submission" date="2024-09" db="EMBL/GenBank/DDBJ databases">
        <authorList>
            <person name="Sun Q."/>
            <person name="Mori K."/>
        </authorList>
    </citation>
    <scope>NUCLEOTIDE SEQUENCE [LARGE SCALE GENOMIC DNA]</scope>
    <source>
        <strain evidence="5 6">TBRC 7907</strain>
    </source>
</reference>
<protein>
    <submittedName>
        <fullName evidence="5">Alpha/beta hydrolase</fullName>
    </submittedName>
</protein>
<dbReference type="InterPro" id="IPR029058">
    <property type="entry name" value="AB_hydrolase_fold"/>
</dbReference>
<evidence type="ECO:0000313" key="5">
    <source>
        <dbReference type="EMBL" id="MFB9907026.1"/>
    </source>
</evidence>
<dbReference type="Pfam" id="PF08386">
    <property type="entry name" value="Abhydrolase_4"/>
    <property type="match status" value="1"/>
</dbReference>
<accession>A0ABV6A1L1</accession>
<dbReference type="Gene3D" id="3.40.50.1820">
    <property type="entry name" value="alpha/beta hydrolase"/>
    <property type="match status" value="1"/>
</dbReference>
<evidence type="ECO:0000256" key="2">
    <source>
        <dbReference type="ARBA" id="ARBA00022729"/>
    </source>
</evidence>